<dbReference type="RefSeq" id="XP_028879853.1">
    <property type="nucleotide sequence ID" value="XM_029028729.1"/>
</dbReference>
<dbReference type="STRING" id="67003.A0A1X0NM76"/>
<dbReference type="Gene3D" id="1.25.10.10">
    <property type="entry name" value="Leucine-rich Repeat Variant"/>
    <property type="match status" value="1"/>
</dbReference>
<sequence>MEFLPKYLNELSDTARGKRLSAYRKLSEFCSNETLGEMEEFDLLRSCLRGFEDTSERCREYAIMIVTQLLPRQKSSVLDWVLPAIVTRIGLSPVVEESEELRLLLLKLAVLCMETFPHEIGPRNYIDFFQVLLENCLRDAFPDLKKEACRACVRLCEIEPVQVKHITLPLSKVVKSCLLHKHSLVRVEAVRTLAALIQRGAAEILSDGRDEPENRTTTNVLFVLANDHVETVRLAVVQLLSVALLDIIERQEQHRRLLPHLLLLMTDRFDSVSVKACEVLESMGKLFMIDNEDNSIDISKRRVTMKDIEWYGDEEYPDMNLSTVDTKLYHVLQRRPSLGARYVVAESLRSFIERILADVTAIDWVIPFSSNNRRVIALRILWMCIYHAEKSVVQLVEHILGVLYKSLREDNQDVVQESLICLEILGKFLTPDQYLPFLIAKDKVKESDEDRTVLINSRSKTVVVSSVAGGTTPTPTIFSTAAVSVKCSILVSFRYLIMGSRNMLTALQATQIVKALTCNDLLESDSEALLCSLLETLDTIVIVLGERGFVPTPMNPLPTEVLEDLSQRTLDSILFYALLRLRSSDFPSLQTHVSRCIKDLSNVVTGDENGIYDLHIGRILFRYGTEMPVGAFADLVLNSKDVKKYAEQLSGLFLVKLADIDFTKRVTEELNYMRVLDQLLWQKVPVFSASQLEELLRVIILPLSTFRPGGSAHLFRKVAVSCLCAILEDQNRCLLFKKFEDNEFALSSNVVTAWCSASDADDAEMRLVCMTAAANISRLPLNMGSANDIIQSILLRFDDSSDLLRAKAASGLLKILETKESASPIVIDGIIALLEPLVKKILIHLDDSEEMVGLRPILVNVAKNIAILSPSLTADLIRASLTKQQDASYCEEVLQYIESL</sequence>
<evidence type="ECO:0000259" key="1">
    <source>
        <dbReference type="Pfam" id="PF24573"/>
    </source>
</evidence>
<dbReference type="VEuPathDB" id="TriTrypDB:TM35_000321020"/>
<accession>A0A1X0NM76</accession>
<gene>
    <name evidence="3" type="ORF">TM35_000321020</name>
</gene>
<dbReference type="EMBL" id="NBCO01000032">
    <property type="protein sequence ID" value="ORC85787.1"/>
    <property type="molecule type" value="Genomic_DNA"/>
</dbReference>
<dbReference type="AlphaFoldDB" id="A0A1X0NM76"/>
<dbReference type="PANTHER" id="PTHR16216:SF2">
    <property type="entry name" value="DYNEIN AXONEMAL ASSEMBLY FACTOR 5"/>
    <property type="match status" value="1"/>
</dbReference>
<name>A0A1X0NM76_9TRYP</name>
<comment type="caution">
    <text evidence="3">The sequence shown here is derived from an EMBL/GenBank/DDBJ whole genome shotgun (WGS) entry which is preliminary data.</text>
</comment>
<dbReference type="SUPFAM" id="SSF48371">
    <property type="entry name" value="ARM repeat"/>
    <property type="match status" value="1"/>
</dbReference>
<dbReference type="InterPro" id="IPR011989">
    <property type="entry name" value="ARM-like"/>
</dbReference>
<dbReference type="InterPro" id="IPR052623">
    <property type="entry name" value="DAAF5"/>
</dbReference>
<dbReference type="PANTHER" id="PTHR16216">
    <property type="entry name" value="DYNEIN ASSEMBLY FACTOR 5, AXONEMAL"/>
    <property type="match status" value="1"/>
</dbReference>
<dbReference type="InterPro" id="IPR056497">
    <property type="entry name" value="HEAT_DAAF5"/>
</dbReference>
<evidence type="ECO:0000313" key="3">
    <source>
        <dbReference type="EMBL" id="ORC85787.1"/>
    </source>
</evidence>
<organism evidence="3 4">
    <name type="scientific">Trypanosoma theileri</name>
    <dbReference type="NCBI Taxonomy" id="67003"/>
    <lineage>
        <taxon>Eukaryota</taxon>
        <taxon>Discoba</taxon>
        <taxon>Euglenozoa</taxon>
        <taxon>Kinetoplastea</taxon>
        <taxon>Metakinetoplastina</taxon>
        <taxon>Trypanosomatida</taxon>
        <taxon>Trypanosomatidae</taxon>
        <taxon>Trypanosoma</taxon>
    </lineage>
</organism>
<dbReference type="InterPro" id="IPR057978">
    <property type="entry name" value="TPR_DAAF5"/>
</dbReference>
<proteinExistence type="predicted"/>
<feature type="domain" description="Dynein axonemal assembly factor 5 TPR repeats" evidence="2">
    <location>
        <begin position="16"/>
        <end position="294"/>
    </location>
</feature>
<dbReference type="Pfam" id="PF24573">
    <property type="entry name" value="HEAT_DAAF5"/>
    <property type="match status" value="1"/>
</dbReference>
<dbReference type="GeneID" id="39988509"/>
<dbReference type="Pfam" id="PF25757">
    <property type="entry name" value="TPR_DNAAF5"/>
    <property type="match status" value="1"/>
</dbReference>
<protein>
    <submittedName>
        <fullName evidence="3">HEAT repeat containing 2</fullName>
    </submittedName>
</protein>
<dbReference type="Proteomes" id="UP000192257">
    <property type="component" value="Unassembled WGS sequence"/>
</dbReference>
<dbReference type="InterPro" id="IPR016024">
    <property type="entry name" value="ARM-type_fold"/>
</dbReference>
<dbReference type="OrthoDB" id="413572at2759"/>
<reference evidence="3 4" key="1">
    <citation type="submission" date="2017-03" db="EMBL/GenBank/DDBJ databases">
        <title>An alternative strategy for trypanosome survival in the mammalian bloodstream revealed through genome and transcriptome analysis of the ubiquitous bovine parasite Trypanosoma (Megatrypanum) theileri.</title>
        <authorList>
            <person name="Kelly S."/>
            <person name="Ivens A."/>
            <person name="Mott A."/>
            <person name="O'Neill E."/>
            <person name="Emms D."/>
            <person name="Macleod O."/>
            <person name="Voorheis P."/>
            <person name="Matthews J."/>
            <person name="Matthews K."/>
            <person name="Carrington M."/>
        </authorList>
    </citation>
    <scope>NUCLEOTIDE SEQUENCE [LARGE SCALE GENOMIC DNA]</scope>
    <source>
        <strain evidence="3">Edinburgh</strain>
    </source>
</reference>
<evidence type="ECO:0000313" key="4">
    <source>
        <dbReference type="Proteomes" id="UP000192257"/>
    </source>
</evidence>
<feature type="domain" description="Dynein axonemal assembly factor 5 HEAT-repeat" evidence="1">
    <location>
        <begin position="329"/>
        <end position="546"/>
    </location>
</feature>
<evidence type="ECO:0000259" key="2">
    <source>
        <dbReference type="Pfam" id="PF25757"/>
    </source>
</evidence>
<keyword evidence="4" id="KW-1185">Reference proteome</keyword>